<evidence type="ECO:0000313" key="1">
    <source>
        <dbReference type="EMBL" id="KFI95345.1"/>
    </source>
</evidence>
<proteinExistence type="predicted"/>
<dbReference type="AlphaFoldDB" id="A0A087DIJ5"/>
<dbReference type="STRING" id="158787.BSCA_1308"/>
<evidence type="ECO:0000313" key="2">
    <source>
        <dbReference type="Proteomes" id="UP000029033"/>
    </source>
</evidence>
<dbReference type="EMBL" id="JGZO01000003">
    <property type="protein sequence ID" value="KFI95345.1"/>
    <property type="molecule type" value="Genomic_DNA"/>
</dbReference>
<reference evidence="1 2" key="1">
    <citation type="submission" date="2014-03" db="EMBL/GenBank/DDBJ databases">
        <title>Genomics of Bifidobacteria.</title>
        <authorList>
            <person name="Ventura M."/>
            <person name="Milani C."/>
            <person name="Lugli G.A."/>
        </authorList>
    </citation>
    <scope>NUCLEOTIDE SEQUENCE [LARGE SCALE GENOMIC DNA]</scope>
    <source>
        <strain evidence="1 2">LMG 21589</strain>
    </source>
</reference>
<keyword evidence="2" id="KW-1185">Reference proteome</keyword>
<organism evidence="1 2">
    <name type="scientific">Bifidobacterium scardovii</name>
    <dbReference type="NCBI Taxonomy" id="158787"/>
    <lineage>
        <taxon>Bacteria</taxon>
        <taxon>Bacillati</taxon>
        <taxon>Actinomycetota</taxon>
        <taxon>Actinomycetes</taxon>
        <taxon>Bifidobacteriales</taxon>
        <taxon>Bifidobacteriaceae</taxon>
        <taxon>Bifidobacterium</taxon>
    </lineage>
</organism>
<name>A0A087DIJ5_9BIFI</name>
<dbReference type="Proteomes" id="UP000029033">
    <property type="component" value="Unassembled WGS sequence"/>
</dbReference>
<accession>A0A087DIJ5</accession>
<comment type="caution">
    <text evidence="1">The sequence shown here is derived from an EMBL/GenBank/DDBJ whole genome shotgun (WGS) entry which is preliminary data.</text>
</comment>
<protein>
    <submittedName>
        <fullName evidence="1">DNA repair ATPase</fullName>
    </submittedName>
</protein>
<sequence>MDRWKKAGRAGGSEDGELWDRFRKAADVFFNARAKNFQ</sequence>
<gene>
    <name evidence="1" type="ORF">BSCA_1308</name>
</gene>